<gene>
    <name evidence="1" type="ORF">BN9_053580</name>
</gene>
<evidence type="ECO:0000313" key="1">
    <source>
        <dbReference type="EMBL" id="CCI44549.1"/>
    </source>
</evidence>
<name>A0A024GCG7_9STRA</name>
<dbReference type="InParanoid" id="A0A024GCG7"/>
<organism evidence="1 2">
    <name type="scientific">Albugo candida</name>
    <dbReference type="NCBI Taxonomy" id="65357"/>
    <lineage>
        <taxon>Eukaryota</taxon>
        <taxon>Sar</taxon>
        <taxon>Stramenopiles</taxon>
        <taxon>Oomycota</taxon>
        <taxon>Peronosporomycetes</taxon>
        <taxon>Albuginales</taxon>
        <taxon>Albuginaceae</taxon>
        <taxon>Albugo</taxon>
    </lineage>
</organism>
<protein>
    <submittedName>
        <fullName evidence="1">Uncharacterized protein</fullName>
    </submittedName>
</protein>
<accession>A0A024GCG7</accession>
<sequence length="183" mass="20000">MSELEGLKPTCLSARVSAAPAIGGAQMFRIKLTCKGKSCSLYKTKDDFKNVLSMLKLVQAMSSRNAQSTCELCADCNAVLTLRSFDVIGFDEFLNRLLAKARDVSPQVIEICSSHRGVIQVLKDFLGIRDGKCLCQVYVKNDCLEVGALSTLNPAQDDEEDNILLHTLSRSLSEQFAALDSVC</sequence>
<comment type="caution">
    <text evidence="1">The sequence shown here is derived from an EMBL/GenBank/DDBJ whole genome shotgun (WGS) entry which is preliminary data.</text>
</comment>
<dbReference type="EMBL" id="CAIX01000073">
    <property type="protein sequence ID" value="CCI44549.1"/>
    <property type="molecule type" value="Genomic_DNA"/>
</dbReference>
<proteinExistence type="predicted"/>
<dbReference type="Proteomes" id="UP000053237">
    <property type="component" value="Unassembled WGS sequence"/>
</dbReference>
<dbReference type="OrthoDB" id="147099at2759"/>
<keyword evidence="2" id="KW-1185">Reference proteome</keyword>
<reference evidence="1 2" key="1">
    <citation type="submission" date="2012-05" db="EMBL/GenBank/DDBJ databases">
        <title>Recombination and specialization in a pathogen metapopulation.</title>
        <authorList>
            <person name="Gardiner A."/>
            <person name="Kemen E."/>
            <person name="Schultz-Larsen T."/>
            <person name="MacLean D."/>
            <person name="Van Oosterhout C."/>
            <person name="Jones J.D.G."/>
        </authorList>
    </citation>
    <scope>NUCLEOTIDE SEQUENCE [LARGE SCALE GENOMIC DNA]</scope>
    <source>
        <strain evidence="1 2">Ac Nc2</strain>
    </source>
</reference>
<dbReference type="AlphaFoldDB" id="A0A024GCG7"/>
<evidence type="ECO:0000313" key="2">
    <source>
        <dbReference type="Proteomes" id="UP000053237"/>
    </source>
</evidence>